<feature type="compositionally biased region" description="Basic and acidic residues" evidence="1">
    <location>
        <begin position="134"/>
        <end position="146"/>
    </location>
</feature>
<name>A0A7D5QA63_9EURY</name>
<dbReference type="InterPro" id="IPR057178">
    <property type="entry name" value="DUF7856"/>
</dbReference>
<reference evidence="2 3" key="1">
    <citation type="submission" date="2020-06" db="EMBL/GenBank/DDBJ databases">
        <title>NJ-3-1, isolated from saline soil.</title>
        <authorList>
            <person name="Cui H.L."/>
            <person name="Shi X."/>
        </authorList>
    </citation>
    <scope>NUCLEOTIDE SEQUENCE [LARGE SCALE GENOMIC DNA]</scope>
    <source>
        <strain evidence="2 3">NJ-3-1</strain>
    </source>
</reference>
<dbReference type="RefSeq" id="WP_179267266.1">
    <property type="nucleotide sequence ID" value="NZ_CP058579.1"/>
</dbReference>
<sequence>MRFELDGRVHAGRAVDLRGTDATTESVLEALELDADDPLGAVTADPPSLVRTLARAARSRGHGAPQDDRIAELRDRLADRDAVAGVDGPDPAGSAAATDLATARERAAEAAADVDMLRERVAAARGRLQAAREAGTDVDERAEEHAAAAQDLTDAETDRVAAEQALEAATERARERRVERRRTLRLRDELGNREREARRALARGAYREFSATLERVPGKARPGDGPTEFEGDRVTAHLAAVALADRGAPVVLAVDRFEGPAAAATRLGVPVVQL</sequence>
<dbReference type="GeneID" id="56036302"/>
<keyword evidence="3" id="KW-1185">Reference proteome</keyword>
<protein>
    <submittedName>
        <fullName evidence="2">Uncharacterized protein</fullName>
    </submittedName>
</protein>
<dbReference type="EMBL" id="CP058579">
    <property type="protein sequence ID" value="QLG60680.1"/>
    <property type="molecule type" value="Genomic_DNA"/>
</dbReference>
<feature type="region of interest" description="Disordered" evidence="1">
    <location>
        <begin position="132"/>
        <end position="156"/>
    </location>
</feature>
<dbReference type="OrthoDB" id="272011at2157"/>
<dbReference type="AlphaFoldDB" id="A0A7D5QA63"/>
<evidence type="ECO:0000313" key="3">
    <source>
        <dbReference type="Proteomes" id="UP000509626"/>
    </source>
</evidence>
<evidence type="ECO:0000313" key="2">
    <source>
        <dbReference type="EMBL" id="QLG60680.1"/>
    </source>
</evidence>
<organism evidence="2 3">
    <name type="scientific">Halorarum salinum</name>
    <dbReference type="NCBI Taxonomy" id="2743089"/>
    <lineage>
        <taxon>Archaea</taxon>
        <taxon>Methanobacteriati</taxon>
        <taxon>Methanobacteriota</taxon>
        <taxon>Stenosarchaea group</taxon>
        <taxon>Halobacteria</taxon>
        <taxon>Halobacteriales</taxon>
        <taxon>Haloferacaceae</taxon>
        <taxon>Halorarum</taxon>
    </lineage>
</organism>
<dbReference type="KEGG" id="halu:HUG12_02545"/>
<evidence type="ECO:0000256" key="1">
    <source>
        <dbReference type="SAM" id="MobiDB-lite"/>
    </source>
</evidence>
<proteinExistence type="predicted"/>
<accession>A0A7D5QA63</accession>
<dbReference type="Pfam" id="PF25254">
    <property type="entry name" value="DUF7856"/>
    <property type="match status" value="1"/>
</dbReference>
<dbReference type="Proteomes" id="UP000509626">
    <property type="component" value="Chromosome"/>
</dbReference>
<gene>
    <name evidence="2" type="ORF">HUG12_02545</name>
</gene>